<sequence length="44" mass="5409">VEIHRLHEYYILFEIPQFGGEPDYIGSYHFFIMDEMIKKIDSWT</sequence>
<comment type="caution">
    <text evidence="1">The sequence shown here is derived from an EMBL/GenBank/DDBJ whole genome shotgun (WGS) entry which is preliminary data.</text>
</comment>
<name>A0A0F9ER11_9ZZZZ</name>
<evidence type="ECO:0000313" key="1">
    <source>
        <dbReference type="EMBL" id="KKL68721.1"/>
    </source>
</evidence>
<organism evidence="1">
    <name type="scientific">marine sediment metagenome</name>
    <dbReference type="NCBI Taxonomy" id="412755"/>
    <lineage>
        <taxon>unclassified sequences</taxon>
        <taxon>metagenomes</taxon>
        <taxon>ecological metagenomes</taxon>
    </lineage>
</organism>
<feature type="non-terminal residue" evidence="1">
    <location>
        <position position="1"/>
    </location>
</feature>
<dbReference type="AlphaFoldDB" id="A0A0F9ER11"/>
<gene>
    <name evidence="1" type="ORF">LCGC14_2122090</name>
</gene>
<reference evidence="1" key="1">
    <citation type="journal article" date="2015" name="Nature">
        <title>Complex archaea that bridge the gap between prokaryotes and eukaryotes.</title>
        <authorList>
            <person name="Spang A."/>
            <person name="Saw J.H."/>
            <person name="Jorgensen S.L."/>
            <person name="Zaremba-Niedzwiedzka K."/>
            <person name="Martijn J."/>
            <person name="Lind A.E."/>
            <person name="van Eijk R."/>
            <person name="Schleper C."/>
            <person name="Guy L."/>
            <person name="Ettema T.J."/>
        </authorList>
    </citation>
    <scope>NUCLEOTIDE SEQUENCE</scope>
</reference>
<protein>
    <submittedName>
        <fullName evidence="1">Uncharacterized protein</fullName>
    </submittedName>
</protein>
<dbReference type="EMBL" id="LAZR01026444">
    <property type="protein sequence ID" value="KKL68721.1"/>
    <property type="molecule type" value="Genomic_DNA"/>
</dbReference>
<accession>A0A0F9ER11</accession>
<proteinExistence type="predicted"/>